<accession>W4S9L1</accession>
<evidence type="ECO:0000259" key="3">
    <source>
        <dbReference type="Pfam" id="PF20410"/>
    </source>
</evidence>
<dbReference type="SUPFAM" id="SSF47090">
    <property type="entry name" value="PGBD-like"/>
    <property type="match status" value="1"/>
</dbReference>
<dbReference type="Pfam" id="PF20410">
    <property type="entry name" value="X-Tfes_XVIPCD"/>
    <property type="match status" value="1"/>
</dbReference>
<protein>
    <submittedName>
        <fullName evidence="4">Uncharacterized protein</fullName>
    </submittedName>
</protein>
<feature type="domain" description="Peptidoglycan binding-like" evidence="2">
    <location>
        <begin position="243"/>
        <end position="304"/>
    </location>
</feature>
<feature type="compositionally biased region" description="Polar residues" evidence="1">
    <location>
        <begin position="438"/>
        <end position="455"/>
    </location>
</feature>
<evidence type="ECO:0000313" key="4">
    <source>
        <dbReference type="EMBL" id="GAE53275.1"/>
    </source>
</evidence>
<comment type="caution">
    <text evidence="4">The sequence shown here is derived from an EMBL/GenBank/DDBJ whole genome shotgun (WGS) entry which is preliminary data.</text>
</comment>
<reference evidence="4 5" key="1">
    <citation type="submission" date="2014-01" db="EMBL/GenBank/DDBJ databases">
        <title>Genome sequence and analysis of Xanthomonas arboricola pv. pruni.</title>
        <authorList>
            <person name="Fujikawa T."/>
            <person name="Nakazono-Nagaoka E."/>
        </authorList>
    </citation>
    <scope>NUCLEOTIDE SEQUENCE [LARGE SCALE GENOMIC DNA]</scope>
    <source>
        <strain evidence="5">MAFF 311562</strain>
    </source>
</reference>
<dbReference type="InterPro" id="IPR046519">
    <property type="entry name" value="X-Tfes_XVIPCD"/>
</dbReference>
<dbReference type="InterPro" id="IPR036366">
    <property type="entry name" value="PGBDSf"/>
</dbReference>
<dbReference type="InterPro" id="IPR002477">
    <property type="entry name" value="Peptidoglycan-bd-like"/>
</dbReference>
<dbReference type="InterPro" id="IPR036365">
    <property type="entry name" value="PGBD-like_sf"/>
</dbReference>
<feature type="domain" description="X-Tfes XVIPCD" evidence="3">
    <location>
        <begin position="336"/>
        <end position="433"/>
    </location>
</feature>
<dbReference type="Pfam" id="PF01471">
    <property type="entry name" value="PG_binding_1"/>
    <property type="match status" value="1"/>
</dbReference>
<dbReference type="AlphaFoldDB" id="W4S9L1"/>
<feature type="region of interest" description="Disordered" evidence="1">
    <location>
        <begin position="311"/>
        <end position="335"/>
    </location>
</feature>
<gene>
    <name evidence="4" type="ORF">XPU_4807</name>
</gene>
<dbReference type="Gene3D" id="1.10.101.10">
    <property type="entry name" value="PGBD-like superfamily/PGBD"/>
    <property type="match status" value="1"/>
</dbReference>
<feature type="compositionally biased region" description="Basic and acidic residues" evidence="1">
    <location>
        <begin position="228"/>
        <end position="246"/>
    </location>
</feature>
<evidence type="ECO:0000259" key="2">
    <source>
        <dbReference type="Pfam" id="PF01471"/>
    </source>
</evidence>
<evidence type="ECO:0000256" key="1">
    <source>
        <dbReference type="SAM" id="MobiDB-lite"/>
    </source>
</evidence>
<feature type="compositionally biased region" description="Low complexity" evidence="1">
    <location>
        <begin position="320"/>
        <end position="332"/>
    </location>
</feature>
<feature type="region of interest" description="Disordered" evidence="1">
    <location>
        <begin position="204"/>
        <end position="248"/>
    </location>
</feature>
<evidence type="ECO:0000313" key="5">
    <source>
        <dbReference type="Proteomes" id="UP000019143"/>
    </source>
</evidence>
<name>W4S9L1_9XANT</name>
<dbReference type="EMBL" id="BAVB01000420">
    <property type="protein sequence ID" value="GAE53275.1"/>
    <property type="molecule type" value="Genomic_DNA"/>
</dbReference>
<dbReference type="Proteomes" id="UP000019143">
    <property type="component" value="Unassembled WGS sequence"/>
</dbReference>
<feature type="compositionally biased region" description="Polar residues" evidence="1">
    <location>
        <begin position="418"/>
        <end position="431"/>
    </location>
</feature>
<organism evidence="4 5">
    <name type="scientific">Xanthomonas arboricola pv. pruni str. MAFF 311562</name>
    <dbReference type="NCBI Taxonomy" id="1414836"/>
    <lineage>
        <taxon>Bacteria</taxon>
        <taxon>Pseudomonadati</taxon>
        <taxon>Pseudomonadota</taxon>
        <taxon>Gammaproteobacteria</taxon>
        <taxon>Lysobacterales</taxon>
        <taxon>Lysobacteraceae</taxon>
        <taxon>Xanthomonas</taxon>
    </lineage>
</organism>
<sequence>MADRREKAAATAQSYDQGNIAGLDDAMTRRLIASTVMTESNGGDLQITNRQGYVGRYQAGAGWLADAGYVDRAKLNDAMTDAGFDPQKVRGAEWKWASSGGMTRFLEDSSNWKNGFSLEQYKSSAALQDGAFKINSDKAYSQAIRNGVLDEGDDPAKVAGFLKARHISGYGGAREAVTGGRVISDSNGTSNYDYMHDITRNRDGMDQYMQPGRSHAMHTNTSAVPQQPKRDASHDGKLEQGERGEQVKQFQGQLAQLGAVGRDGKPLKPDGDFGGNTKHAVEQFQREHGLQIDGVAGQQTQAALAKVLTQATPKQAEHTPAPAAPAQAASSPLLSDPRHPDNAMYNGAVSKLEALGERGGFANRKELEQAAGQIVFESKVSGLQRIDHVVPNKNGDDFFAVQGEMTDPAMQRVFVDRNQAQNQSLENSSRQAAEESQRQATQVQAQETASRSMSM</sequence>
<feature type="region of interest" description="Disordered" evidence="1">
    <location>
        <begin position="417"/>
        <end position="455"/>
    </location>
</feature>
<proteinExistence type="predicted"/>